<keyword evidence="8" id="KW-1185">Reference proteome</keyword>
<dbReference type="InterPro" id="IPR008271">
    <property type="entry name" value="Ser/Thr_kinase_AS"/>
</dbReference>
<feature type="domain" description="Protein kinase" evidence="6">
    <location>
        <begin position="24"/>
        <end position="519"/>
    </location>
</feature>
<accession>A0ABY8UFZ1</accession>
<dbReference type="InterPro" id="IPR017441">
    <property type="entry name" value="Protein_kinase_ATP_BS"/>
</dbReference>
<sequence>MTSTHKLHEDDLLQLRADEFTQRYKVVSKLGSGAFADVLRVKDLRGGRDCAVKVLRPAAAHPAGLQPEVALFREARALKHAKHPNIVGLVSVLRVPALGSIGLSKRSSILRGLPGEGSGSSRSSGSSSQHGSCWGLMLEYVQDGSLAQVLYKQMVNPFPRAYSDTAALTWAVDLASAVAHLHGLSPCIIHRDLKLENILMQKPEAQPAAPAGRKLPLAKISDFGLHVMLETPPCPYLITSNGGCPRASPSSAAAAAGGDCGSDSGVGFRAVGVAGGECYDDVIDILAAANMERDYEVSMSEAHDRAASSSSWSRAPSVASSLHAGSSSRPPTPRSVSANTAAAAAAAAAAGGVDHLTLADVGSISGRCSDGVPATTAASMLWEDMMEDDDCQELLDGPGHPGCASGPLAYDLTQHTGSYMYMAPEIYRGEPYNESVDVFSLGVILYELFSRSLLLYTQTPASKPSDTEAYAARVAGGFRPPRPVHMHAGVWGVIERCWAADPTARPAAAWVLQQLQQLLQAEEAAAAAAERRKSSSGIAGAISKLRGAGRRSMDAYAAARLERRGGSTIDEDAATGAVAAADGLVAADASNVDDSGAAAGAGSAGAAGDSGDGKATVVAVAACTGADSLQDKPAPAACSAAVMAAGSGTAMRKPHGKKAEPACGCVIC</sequence>
<dbReference type="SMART" id="SM00220">
    <property type="entry name" value="S_TKc"/>
    <property type="match status" value="1"/>
</dbReference>
<name>A0ABY8UFZ1_TETOB</name>
<keyword evidence="4 5" id="KW-0067">ATP-binding</keyword>
<gene>
    <name evidence="7" type="ORF">OEZ85_004830</name>
</gene>
<feature type="binding site" evidence="5">
    <location>
        <position position="53"/>
    </location>
    <ligand>
        <name>ATP</name>
        <dbReference type="ChEBI" id="CHEBI:30616"/>
    </ligand>
</feature>
<dbReference type="PANTHER" id="PTHR44329">
    <property type="entry name" value="SERINE/THREONINE-PROTEIN KINASE TNNI3K-RELATED"/>
    <property type="match status" value="1"/>
</dbReference>
<dbReference type="Gene3D" id="1.10.510.10">
    <property type="entry name" value="Transferase(Phosphotransferase) domain 1"/>
    <property type="match status" value="2"/>
</dbReference>
<organism evidence="7 8">
    <name type="scientific">Tetradesmus obliquus</name>
    <name type="common">Green alga</name>
    <name type="synonym">Acutodesmus obliquus</name>
    <dbReference type="NCBI Taxonomy" id="3088"/>
    <lineage>
        <taxon>Eukaryota</taxon>
        <taxon>Viridiplantae</taxon>
        <taxon>Chlorophyta</taxon>
        <taxon>core chlorophytes</taxon>
        <taxon>Chlorophyceae</taxon>
        <taxon>CS clade</taxon>
        <taxon>Sphaeropleales</taxon>
        <taxon>Scenedesmaceae</taxon>
        <taxon>Tetradesmus</taxon>
    </lineage>
</organism>
<evidence type="ECO:0000256" key="5">
    <source>
        <dbReference type="PROSITE-ProRule" id="PRU10141"/>
    </source>
</evidence>
<dbReference type="PROSITE" id="PS00108">
    <property type="entry name" value="PROTEIN_KINASE_ST"/>
    <property type="match status" value="1"/>
</dbReference>
<reference evidence="7 8" key="1">
    <citation type="submission" date="2023-05" db="EMBL/GenBank/DDBJ databases">
        <title>A 100% complete, gapless, phased diploid assembly of the Scenedesmus obliquus UTEX 3031 genome.</title>
        <authorList>
            <person name="Biondi T.C."/>
            <person name="Hanschen E.R."/>
            <person name="Kwon T."/>
            <person name="Eng W."/>
            <person name="Kruse C.P.S."/>
            <person name="Koehler S.I."/>
            <person name="Kunde Y."/>
            <person name="Gleasner C.D."/>
            <person name="You Mak K.T."/>
            <person name="Polle J."/>
            <person name="Hovde B.T."/>
            <person name="Starkenburg S.R."/>
        </authorList>
    </citation>
    <scope>NUCLEOTIDE SEQUENCE [LARGE SCALE GENOMIC DNA]</scope>
    <source>
        <strain evidence="7 8">DOE0152z</strain>
    </source>
</reference>
<dbReference type="PROSITE" id="PS00107">
    <property type="entry name" value="PROTEIN_KINASE_ATP"/>
    <property type="match status" value="1"/>
</dbReference>
<evidence type="ECO:0000256" key="2">
    <source>
        <dbReference type="ARBA" id="ARBA00022741"/>
    </source>
</evidence>
<dbReference type="PANTHER" id="PTHR44329:SF289">
    <property type="entry name" value="SERINE_THREONINE-PROTEIN KINASE VIK"/>
    <property type="match status" value="1"/>
</dbReference>
<dbReference type="PROSITE" id="PS50011">
    <property type="entry name" value="PROTEIN_KINASE_DOM"/>
    <property type="match status" value="1"/>
</dbReference>
<keyword evidence="2 5" id="KW-0547">Nucleotide-binding</keyword>
<evidence type="ECO:0000256" key="1">
    <source>
        <dbReference type="ARBA" id="ARBA00022679"/>
    </source>
</evidence>
<evidence type="ECO:0000313" key="7">
    <source>
        <dbReference type="EMBL" id="WIA20413.1"/>
    </source>
</evidence>
<dbReference type="Proteomes" id="UP001244341">
    <property type="component" value="Chromosome 12b"/>
</dbReference>
<evidence type="ECO:0000313" key="8">
    <source>
        <dbReference type="Proteomes" id="UP001244341"/>
    </source>
</evidence>
<protein>
    <recommendedName>
        <fullName evidence="6">Protein kinase domain-containing protein</fullName>
    </recommendedName>
</protein>
<dbReference type="InterPro" id="IPR051681">
    <property type="entry name" value="Ser/Thr_Kinases-Pseudokinases"/>
</dbReference>
<dbReference type="SUPFAM" id="SSF56112">
    <property type="entry name" value="Protein kinase-like (PK-like)"/>
    <property type="match status" value="1"/>
</dbReference>
<dbReference type="InterPro" id="IPR011009">
    <property type="entry name" value="Kinase-like_dom_sf"/>
</dbReference>
<dbReference type="Pfam" id="PF00069">
    <property type="entry name" value="Pkinase"/>
    <property type="match status" value="2"/>
</dbReference>
<proteinExistence type="predicted"/>
<evidence type="ECO:0000259" key="6">
    <source>
        <dbReference type="PROSITE" id="PS50011"/>
    </source>
</evidence>
<keyword evidence="3" id="KW-0418">Kinase</keyword>
<dbReference type="InterPro" id="IPR000719">
    <property type="entry name" value="Prot_kinase_dom"/>
</dbReference>
<evidence type="ECO:0000256" key="3">
    <source>
        <dbReference type="ARBA" id="ARBA00022777"/>
    </source>
</evidence>
<keyword evidence="1" id="KW-0808">Transferase</keyword>
<dbReference type="EMBL" id="CP126219">
    <property type="protein sequence ID" value="WIA20413.1"/>
    <property type="molecule type" value="Genomic_DNA"/>
</dbReference>
<evidence type="ECO:0000256" key="4">
    <source>
        <dbReference type="ARBA" id="ARBA00022840"/>
    </source>
</evidence>